<dbReference type="SMART" id="SM01178">
    <property type="entry name" value="DUF4217"/>
    <property type="match status" value="1"/>
</dbReference>
<feature type="domain" description="ATP-dependent rRNA helicase SPB4-like C-terminal extension" evidence="4">
    <location>
        <begin position="2"/>
        <end position="65"/>
    </location>
</feature>
<keyword evidence="6" id="KW-1185">Reference proteome</keyword>
<evidence type="ECO:0000256" key="3">
    <source>
        <dbReference type="SAM" id="MobiDB-lite"/>
    </source>
</evidence>
<dbReference type="InterPro" id="IPR025313">
    <property type="entry name" value="SPB4-like_CTE"/>
</dbReference>
<proteinExistence type="predicted"/>
<reference evidence="5" key="1">
    <citation type="submission" date="2021-10" db="EMBL/GenBank/DDBJ databases">
        <title>Tropical sea cucumber genome reveals ecological adaptation and Cuvierian tubules defense mechanism.</title>
        <authorList>
            <person name="Chen T."/>
        </authorList>
    </citation>
    <scope>NUCLEOTIDE SEQUENCE</scope>
    <source>
        <strain evidence="5">Nanhai2018</strain>
        <tissue evidence="5">Muscle</tissue>
    </source>
</reference>
<dbReference type="OrthoDB" id="10259640at2759"/>
<keyword evidence="1" id="KW-0378">Hydrolase</keyword>
<evidence type="ECO:0000256" key="2">
    <source>
        <dbReference type="ARBA" id="ARBA00022806"/>
    </source>
</evidence>
<comment type="caution">
    <text evidence="5">The sequence shown here is derived from an EMBL/GenBank/DDBJ whole genome shotgun (WGS) entry which is preliminary data.</text>
</comment>
<keyword evidence="2 5" id="KW-0347">Helicase</keyword>
<dbReference type="EMBL" id="JAIZAY010001125">
    <property type="protein sequence ID" value="KAJ8017708.1"/>
    <property type="molecule type" value="Genomic_DNA"/>
</dbReference>
<accession>A0A9Q0Y8N3</accession>
<keyword evidence="2 5" id="KW-0067">ATP-binding</keyword>
<dbReference type="GO" id="GO:0004386">
    <property type="term" value="F:helicase activity"/>
    <property type="evidence" value="ECO:0007669"/>
    <property type="project" value="UniProtKB-KW"/>
</dbReference>
<evidence type="ECO:0000256" key="1">
    <source>
        <dbReference type="ARBA" id="ARBA00022801"/>
    </source>
</evidence>
<dbReference type="AlphaFoldDB" id="A0A9Q0Y8N3"/>
<protein>
    <submittedName>
        <fullName evidence="5">ATP-dependent RNA helicase DDX10</fullName>
    </submittedName>
</protein>
<keyword evidence="2 5" id="KW-0547">Nucleotide-binding</keyword>
<evidence type="ECO:0000313" key="6">
    <source>
        <dbReference type="Proteomes" id="UP001152320"/>
    </source>
</evidence>
<feature type="region of interest" description="Disordered" evidence="3">
    <location>
        <begin position="68"/>
        <end position="110"/>
    </location>
</feature>
<dbReference type="Proteomes" id="UP001152320">
    <property type="component" value="Unassembled WGS sequence"/>
</dbReference>
<sequence length="199" mass="22555">MVIYRKLQSHCAQDPEIKESGKRSFVSYVKSVFLMKNKDVFDVSKLPLEEFAISLGLPFTPRVRFLEKRQKEQQKQLDRQDVSNSKGGGQGEIGNFSSADGEEKTSLPNVEVGRVKDWRKEKRLQELKEMKPASDEEDDDDLLVIKKENVFGINGDESAGEDDEVEALKETTAKKGKTLTKVAALKKLAKKREKYQSSI</sequence>
<feature type="compositionally biased region" description="Basic and acidic residues" evidence="3">
    <location>
        <begin position="68"/>
        <end position="81"/>
    </location>
</feature>
<dbReference type="GO" id="GO:0016787">
    <property type="term" value="F:hydrolase activity"/>
    <property type="evidence" value="ECO:0007669"/>
    <property type="project" value="UniProtKB-KW"/>
</dbReference>
<dbReference type="Pfam" id="PF13959">
    <property type="entry name" value="CTE_SPB4"/>
    <property type="match status" value="1"/>
</dbReference>
<name>A0A9Q0Y8N3_HOLLE</name>
<evidence type="ECO:0000313" key="5">
    <source>
        <dbReference type="EMBL" id="KAJ8017708.1"/>
    </source>
</evidence>
<gene>
    <name evidence="5" type="ORF">HOLleu_44697</name>
</gene>
<organism evidence="5 6">
    <name type="scientific">Holothuria leucospilota</name>
    <name type="common">Black long sea cucumber</name>
    <name type="synonym">Mertensiothuria leucospilota</name>
    <dbReference type="NCBI Taxonomy" id="206669"/>
    <lineage>
        <taxon>Eukaryota</taxon>
        <taxon>Metazoa</taxon>
        <taxon>Echinodermata</taxon>
        <taxon>Eleutherozoa</taxon>
        <taxon>Echinozoa</taxon>
        <taxon>Holothuroidea</taxon>
        <taxon>Aspidochirotacea</taxon>
        <taxon>Aspidochirotida</taxon>
        <taxon>Holothuriidae</taxon>
        <taxon>Holothuria</taxon>
    </lineage>
</organism>
<evidence type="ECO:0000259" key="4">
    <source>
        <dbReference type="SMART" id="SM01178"/>
    </source>
</evidence>